<evidence type="ECO:0000313" key="1">
    <source>
        <dbReference type="EMBL" id="KAK9543259.1"/>
    </source>
</evidence>
<evidence type="ECO:0000313" key="2">
    <source>
        <dbReference type="Proteomes" id="UP001488805"/>
    </source>
</evidence>
<dbReference type="AlphaFoldDB" id="A0AAW1G7M8"/>
<name>A0AAW1G7M8_ZOAVI</name>
<dbReference type="EMBL" id="JBCEZU010000001">
    <property type="protein sequence ID" value="KAK9543259.1"/>
    <property type="molecule type" value="Genomic_DNA"/>
</dbReference>
<comment type="caution">
    <text evidence="1">The sequence shown here is derived from an EMBL/GenBank/DDBJ whole genome shotgun (WGS) entry which is preliminary data.</text>
</comment>
<gene>
    <name evidence="1" type="ORF">VZT92_001051</name>
</gene>
<sequence>MVLLFPEVYPPRLAKHGSLCFPVAEVIDGQSVAQDLRLCQWKPVTGRIQTVLHQGILIFRGEERPLTIDTVVGHPSTDSVTQAGLSDPKLLGCLP</sequence>
<dbReference type="Proteomes" id="UP001488805">
    <property type="component" value="Unassembled WGS sequence"/>
</dbReference>
<accession>A0AAW1G7M8</accession>
<reference evidence="1 2" key="1">
    <citation type="journal article" date="2024" name="Genome Biol. Evol.">
        <title>Chromosome-level genome assembly of the viviparous eelpout Zoarces viviparus.</title>
        <authorList>
            <person name="Fuhrmann N."/>
            <person name="Brasseur M.V."/>
            <person name="Bakowski C.E."/>
            <person name="Podsiadlowski L."/>
            <person name="Prost S."/>
            <person name="Krehenwinkel H."/>
            <person name="Mayer C."/>
        </authorList>
    </citation>
    <scope>NUCLEOTIDE SEQUENCE [LARGE SCALE GENOMIC DNA]</scope>
    <source>
        <strain evidence="1">NO-MEL_2022_Ind0_liver</strain>
    </source>
</reference>
<organism evidence="1 2">
    <name type="scientific">Zoarces viviparus</name>
    <name type="common">Viviparous eelpout</name>
    <name type="synonym">Blennius viviparus</name>
    <dbReference type="NCBI Taxonomy" id="48416"/>
    <lineage>
        <taxon>Eukaryota</taxon>
        <taxon>Metazoa</taxon>
        <taxon>Chordata</taxon>
        <taxon>Craniata</taxon>
        <taxon>Vertebrata</taxon>
        <taxon>Euteleostomi</taxon>
        <taxon>Actinopterygii</taxon>
        <taxon>Neopterygii</taxon>
        <taxon>Teleostei</taxon>
        <taxon>Neoteleostei</taxon>
        <taxon>Acanthomorphata</taxon>
        <taxon>Eupercaria</taxon>
        <taxon>Perciformes</taxon>
        <taxon>Cottioidei</taxon>
        <taxon>Zoarcales</taxon>
        <taxon>Zoarcidae</taxon>
        <taxon>Zoarcinae</taxon>
        <taxon>Zoarces</taxon>
    </lineage>
</organism>
<proteinExistence type="predicted"/>
<keyword evidence="2" id="KW-1185">Reference proteome</keyword>
<protein>
    <submittedName>
        <fullName evidence="1">Uncharacterized protein</fullName>
    </submittedName>
</protein>